<comment type="similarity">
    <text evidence="8">Belongs to the methyl-accepting chemotaxis (MCP) protein family.</text>
</comment>
<dbReference type="InterPro" id="IPR018047">
    <property type="entry name" value="Ammonium_transpt_CS"/>
</dbReference>
<feature type="transmembrane region" description="Helical" evidence="10">
    <location>
        <begin position="36"/>
        <end position="55"/>
    </location>
</feature>
<dbReference type="Gene3D" id="1.10.287.950">
    <property type="entry name" value="Methyl-accepting chemotaxis protein"/>
    <property type="match status" value="1"/>
</dbReference>
<dbReference type="InterPro" id="IPR029020">
    <property type="entry name" value="Ammonium/urea_transptr"/>
</dbReference>
<feature type="transmembrane region" description="Helical" evidence="10">
    <location>
        <begin position="345"/>
        <end position="363"/>
    </location>
</feature>
<keyword evidence="3" id="KW-0813">Transport</keyword>
<keyword evidence="9" id="KW-0807">Transducer</keyword>
<evidence type="ECO:0000256" key="10">
    <source>
        <dbReference type="SAM" id="Phobius"/>
    </source>
</evidence>
<feature type="transmembrane region" description="Helical" evidence="10">
    <location>
        <begin position="146"/>
        <end position="167"/>
    </location>
</feature>
<dbReference type="Pfam" id="PF18947">
    <property type="entry name" value="HAMP_2"/>
    <property type="match status" value="1"/>
</dbReference>
<dbReference type="PROSITE" id="PS01219">
    <property type="entry name" value="AMMONIUM_TRANSP"/>
    <property type="match status" value="1"/>
</dbReference>
<feature type="transmembrane region" description="Helical" evidence="10">
    <location>
        <begin position="313"/>
        <end position="333"/>
    </location>
</feature>
<evidence type="ECO:0000259" key="12">
    <source>
        <dbReference type="PROSITE" id="PS50111"/>
    </source>
</evidence>
<dbReference type="Pfam" id="PF00015">
    <property type="entry name" value="MCPsignal"/>
    <property type="match status" value="1"/>
</dbReference>
<dbReference type="InterPro" id="IPR003660">
    <property type="entry name" value="HAMP_dom"/>
</dbReference>
<dbReference type="SUPFAM" id="SSF58104">
    <property type="entry name" value="Methyl-accepting chemotaxis protein (MCP) signaling domain"/>
    <property type="match status" value="1"/>
</dbReference>
<evidence type="ECO:0000259" key="13">
    <source>
        <dbReference type="PROSITE" id="PS50885"/>
    </source>
</evidence>
<evidence type="ECO:0000256" key="3">
    <source>
        <dbReference type="ARBA" id="ARBA00022448"/>
    </source>
</evidence>
<dbReference type="PROSITE" id="PS50885">
    <property type="entry name" value="HAMP"/>
    <property type="match status" value="1"/>
</dbReference>
<dbReference type="SMART" id="SM00283">
    <property type="entry name" value="MA"/>
    <property type="match status" value="1"/>
</dbReference>
<dbReference type="Gene3D" id="1.20.120.1530">
    <property type="match status" value="1"/>
</dbReference>
<evidence type="ECO:0000256" key="6">
    <source>
        <dbReference type="ARBA" id="ARBA00023136"/>
    </source>
</evidence>
<dbReference type="GO" id="GO:0007165">
    <property type="term" value="P:signal transduction"/>
    <property type="evidence" value="ECO:0007669"/>
    <property type="project" value="UniProtKB-KW"/>
</dbReference>
<accession>A0A1I3I1J4</accession>
<dbReference type="PANTHER" id="PTHR11730:SF6">
    <property type="entry name" value="AMMONIUM TRANSPORTER"/>
    <property type="match status" value="1"/>
</dbReference>
<sequence>MIRTVALAMGSAIFPAVAFAQGPADRLALQTDLDHVWTITAAALVFLMQAGFLLLEAGEVRSKNSVNVAQKNLMDFIVSVCLFGAFGYMLMFGISGNGIWGWQPDMLFFGAFEGWDVTFFVFQMMFCGTAATIVSGAVAERMAINGYLISTVAIALLIYPVAGHWAWGDLLNTDNEPFLKSLGFMDFAGSTVVHSVGAWVALAAVVILGPRIGKYDENGKARVLHGHSPVLSTCGVVILWVGWIGFNGGSVLTGTTEFAQVVANTVVAGAGGGLSLMIIGRIGMGVFRPVSSINGTLGGLVAITAGADIMTPQAAFFIGVLAGVVVHFATILLEDILKIDDPLGAIPVHGFAGMFGTLAVALFGPEEALVTGSRLSQAFVQLQGIVLVFAWSFGTGYIILKAADRFFVLGPHGGGLRVTAKEETDGLNVSEHDTPMGTGILQTIMAEVARDMTGAKKRLEMDYGDEAYEMSVLFNKIMDNIDGEHAAEQQKYLTEKAKRMAVEAEVSDVMKACAKGDYSKRLSTEGKKDFLLEISSGINDICDATEQTLQAIGLSLAAVSRGDLSQRIEGKFEGSLAEIQESINATLDTFGLVLEQVQSTVSSAAHGNFSTTVSMDGKQGAFADLCGDINALCEISERGLTELFETLRAVGSGDLTAQMSGDYSGRYAEIGDAVSDMAGGISNLMSQIKGTADAVFQTSTKIAESNEDIRQKSQLQRASLEENRNLMEDLTRANGETLSTAMTADALCKTAAQRAGHGRDLTTRTREHMTEIDAAMSAISEAVALIEEISNQTTMISINASIEAIRGGNGGGSGQDSAKGFQVVAQEVRNLATRTAEAAGEIRIRTDGVQNAVSQGVKLVSEANQSLASITEAMAESSSCVERLCEVGALQQKQVVDMRARADEVSRSAEDNLALASKTSKLSEQLNTEVGKTLDYLETFTGDHSVPRKAA</sequence>
<evidence type="ECO:0000313" key="14">
    <source>
        <dbReference type="EMBL" id="SFI41703.1"/>
    </source>
</evidence>
<evidence type="ECO:0000256" key="8">
    <source>
        <dbReference type="ARBA" id="ARBA00029447"/>
    </source>
</evidence>
<feature type="chain" id="PRO_5011733353" evidence="11">
    <location>
        <begin position="21"/>
        <end position="951"/>
    </location>
</feature>
<keyword evidence="15" id="KW-1185">Reference proteome</keyword>
<keyword evidence="6 10" id="KW-0472">Membrane</keyword>
<dbReference type="PROSITE" id="PS50111">
    <property type="entry name" value="CHEMOTAXIS_TRANSDUC_2"/>
    <property type="match status" value="1"/>
</dbReference>
<dbReference type="NCBIfam" id="TIGR00836">
    <property type="entry name" value="amt"/>
    <property type="match status" value="1"/>
</dbReference>
<evidence type="ECO:0000256" key="11">
    <source>
        <dbReference type="SAM" id="SignalP"/>
    </source>
</evidence>
<dbReference type="STRING" id="390807.SAMN04488095_0779"/>
<keyword evidence="4 10" id="KW-0812">Transmembrane</keyword>
<gene>
    <name evidence="14" type="ORF">SAMN04488095_0779</name>
</gene>
<dbReference type="GO" id="GO:0097272">
    <property type="term" value="P:ammonium homeostasis"/>
    <property type="evidence" value="ECO:0007669"/>
    <property type="project" value="TreeGrafter"/>
</dbReference>
<dbReference type="GO" id="GO:0016020">
    <property type="term" value="C:membrane"/>
    <property type="evidence" value="ECO:0007669"/>
    <property type="project" value="UniProtKB-SubCell"/>
</dbReference>
<feature type="domain" description="HAMP" evidence="13">
    <location>
        <begin position="549"/>
        <end position="595"/>
    </location>
</feature>
<dbReference type="RefSeq" id="WP_175484789.1">
    <property type="nucleotide sequence ID" value="NZ_FORA01000001.1"/>
</dbReference>
<feature type="signal peptide" evidence="11">
    <location>
        <begin position="1"/>
        <end position="20"/>
    </location>
</feature>
<comment type="similarity">
    <text evidence="2">Belongs to the ammonia transporter channel (TC 1.A.11.2) family.</text>
</comment>
<dbReference type="GO" id="GO:0006935">
    <property type="term" value="P:chemotaxis"/>
    <property type="evidence" value="ECO:0007669"/>
    <property type="project" value="InterPro"/>
</dbReference>
<reference evidence="14 15" key="1">
    <citation type="submission" date="2016-10" db="EMBL/GenBank/DDBJ databases">
        <authorList>
            <person name="de Groot N.N."/>
        </authorList>
    </citation>
    <scope>NUCLEOTIDE SEQUENCE [LARGE SCALE GENOMIC DNA]</scope>
    <source>
        <strain evidence="14 15">DSM 19073</strain>
    </source>
</reference>
<feature type="domain" description="Methyl-accepting transducer" evidence="12">
    <location>
        <begin position="691"/>
        <end position="927"/>
    </location>
</feature>
<dbReference type="Proteomes" id="UP000199110">
    <property type="component" value="Unassembled WGS sequence"/>
</dbReference>
<feature type="transmembrane region" description="Helical" evidence="10">
    <location>
        <begin position="76"/>
        <end position="100"/>
    </location>
</feature>
<dbReference type="InterPro" id="IPR004090">
    <property type="entry name" value="Chemotax_Me-accpt_rcpt"/>
</dbReference>
<feature type="transmembrane region" description="Helical" evidence="10">
    <location>
        <begin position="258"/>
        <end position="279"/>
    </location>
</feature>
<keyword evidence="7" id="KW-0924">Ammonia transport</keyword>
<proteinExistence type="inferred from homology"/>
<dbReference type="EMBL" id="FORA01000001">
    <property type="protein sequence ID" value="SFI41703.1"/>
    <property type="molecule type" value="Genomic_DNA"/>
</dbReference>
<protein>
    <submittedName>
        <fullName evidence="14">Ammonium transporter</fullName>
    </submittedName>
</protein>
<feature type="transmembrane region" description="Helical" evidence="10">
    <location>
        <begin position="229"/>
        <end position="246"/>
    </location>
</feature>
<dbReference type="GO" id="GO:0004888">
    <property type="term" value="F:transmembrane signaling receptor activity"/>
    <property type="evidence" value="ECO:0007669"/>
    <property type="project" value="InterPro"/>
</dbReference>
<dbReference type="PANTHER" id="PTHR11730">
    <property type="entry name" value="AMMONIUM TRANSPORTER"/>
    <property type="match status" value="1"/>
</dbReference>
<comment type="subcellular location">
    <subcellularLocation>
        <location evidence="1">Membrane</location>
        <topology evidence="1">Multi-pass membrane protein</topology>
    </subcellularLocation>
</comment>
<evidence type="ECO:0000256" key="7">
    <source>
        <dbReference type="ARBA" id="ARBA00023177"/>
    </source>
</evidence>
<dbReference type="InterPro" id="IPR004089">
    <property type="entry name" value="MCPsignal_dom"/>
</dbReference>
<keyword evidence="11" id="KW-0732">Signal</keyword>
<dbReference type="InterPro" id="IPR024041">
    <property type="entry name" value="NH4_transpt_AmtB-like_dom"/>
</dbReference>
<dbReference type="PRINTS" id="PR00260">
    <property type="entry name" value="CHEMTRNSDUCR"/>
</dbReference>
<feature type="transmembrane region" description="Helical" evidence="10">
    <location>
        <begin position="120"/>
        <end position="139"/>
    </location>
</feature>
<feature type="transmembrane region" description="Helical" evidence="10">
    <location>
        <begin position="187"/>
        <end position="208"/>
    </location>
</feature>
<feature type="transmembrane region" description="Helical" evidence="10">
    <location>
        <begin position="378"/>
        <end position="400"/>
    </location>
</feature>
<dbReference type="AlphaFoldDB" id="A0A1I3I1J4"/>
<dbReference type="GO" id="GO:0008519">
    <property type="term" value="F:ammonium channel activity"/>
    <property type="evidence" value="ECO:0007669"/>
    <property type="project" value="InterPro"/>
</dbReference>
<evidence type="ECO:0000256" key="9">
    <source>
        <dbReference type="PROSITE-ProRule" id="PRU00284"/>
    </source>
</evidence>
<evidence type="ECO:0000313" key="15">
    <source>
        <dbReference type="Proteomes" id="UP000199110"/>
    </source>
</evidence>
<organism evidence="14 15">
    <name type="scientific">Jannaschia pohangensis</name>
    <dbReference type="NCBI Taxonomy" id="390807"/>
    <lineage>
        <taxon>Bacteria</taxon>
        <taxon>Pseudomonadati</taxon>
        <taxon>Pseudomonadota</taxon>
        <taxon>Alphaproteobacteria</taxon>
        <taxon>Rhodobacterales</taxon>
        <taxon>Roseobacteraceae</taxon>
        <taxon>Jannaschia</taxon>
    </lineage>
</organism>
<name>A0A1I3I1J4_9RHOB</name>
<evidence type="ECO:0000256" key="2">
    <source>
        <dbReference type="ARBA" id="ARBA00005887"/>
    </source>
</evidence>
<dbReference type="InterPro" id="IPR001905">
    <property type="entry name" value="Ammonium_transpt"/>
</dbReference>
<evidence type="ECO:0000256" key="4">
    <source>
        <dbReference type="ARBA" id="ARBA00022692"/>
    </source>
</evidence>
<dbReference type="Pfam" id="PF00909">
    <property type="entry name" value="Ammonium_transp"/>
    <property type="match status" value="1"/>
</dbReference>
<dbReference type="SUPFAM" id="SSF111352">
    <property type="entry name" value="Ammonium transporter"/>
    <property type="match status" value="1"/>
</dbReference>
<dbReference type="Gene3D" id="1.10.3430.10">
    <property type="entry name" value="Ammonium transporter AmtB like domains"/>
    <property type="match status" value="1"/>
</dbReference>
<evidence type="ECO:0000256" key="1">
    <source>
        <dbReference type="ARBA" id="ARBA00004141"/>
    </source>
</evidence>
<evidence type="ECO:0000256" key="5">
    <source>
        <dbReference type="ARBA" id="ARBA00022989"/>
    </source>
</evidence>
<keyword evidence="5 10" id="KW-1133">Transmembrane helix</keyword>